<accession>A0AAV3QFY3</accession>
<proteinExistence type="predicted"/>
<gene>
    <name evidence="1" type="ORF">LIER_17829</name>
</gene>
<evidence type="ECO:0000313" key="1">
    <source>
        <dbReference type="EMBL" id="GAA0161540.1"/>
    </source>
</evidence>
<sequence>MHSMPLMAAIENQSVTAETFLKFKSLNFRADVDDPVKFTKVYMSYDQRRSDSAHYIGLWQSMKRGGVRVKEESELPFTNSSCWLELSSAPLEKKKKCSKIPFPTHFARERQLRSDDIYGQRTSLSGSVYIWFEHLV</sequence>
<dbReference type="EMBL" id="BAABME010004207">
    <property type="protein sequence ID" value="GAA0161540.1"/>
    <property type="molecule type" value="Genomic_DNA"/>
</dbReference>
<keyword evidence="2" id="KW-1185">Reference proteome</keyword>
<evidence type="ECO:0000313" key="2">
    <source>
        <dbReference type="Proteomes" id="UP001454036"/>
    </source>
</evidence>
<reference evidence="1 2" key="1">
    <citation type="submission" date="2024-01" db="EMBL/GenBank/DDBJ databases">
        <title>The complete chloroplast genome sequence of Lithospermum erythrorhizon: insights into the phylogenetic relationship among Boraginaceae species and the maternal lineages of purple gromwells.</title>
        <authorList>
            <person name="Okada T."/>
            <person name="Watanabe K."/>
        </authorList>
    </citation>
    <scope>NUCLEOTIDE SEQUENCE [LARGE SCALE GENOMIC DNA]</scope>
</reference>
<name>A0AAV3QFY3_LITER</name>
<dbReference type="AlphaFoldDB" id="A0AAV3QFY3"/>
<protein>
    <submittedName>
        <fullName evidence="1">Uncharacterized protein</fullName>
    </submittedName>
</protein>
<organism evidence="1 2">
    <name type="scientific">Lithospermum erythrorhizon</name>
    <name type="common">Purple gromwell</name>
    <name type="synonym">Lithospermum officinale var. erythrorhizon</name>
    <dbReference type="NCBI Taxonomy" id="34254"/>
    <lineage>
        <taxon>Eukaryota</taxon>
        <taxon>Viridiplantae</taxon>
        <taxon>Streptophyta</taxon>
        <taxon>Embryophyta</taxon>
        <taxon>Tracheophyta</taxon>
        <taxon>Spermatophyta</taxon>
        <taxon>Magnoliopsida</taxon>
        <taxon>eudicotyledons</taxon>
        <taxon>Gunneridae</taxon>
        <taxon>Pentapetalae</taxon>
        <taxon>asterids</taxon>
        <taxon>lamiids</taxon>
        <taxon>Boraginales</taxon>
        <taxon>Boraginaceae</taxon>
        <taxon>Boraginoideae</taxon>
        <taxon>Lithospermeae</taxon>
        <taxon>Lithospermum</taxon>
    </lineage>
</organism>
<comment type="caution">
    <text evidence="1">The sequence shown here is derived from an EMBL/GenBank/DDBJ whole genome shotgun (WGS) entry which is preliminary data.</text>
</comment>
<dbReference type="Proteomes" id="UP001454036">
    <property type="component" value="Unassembled WGS sequence"/>
</dbReference>